<accession>A0A9P5CKC1</accession>
<dbReference type="InterPro" id="IPR011051">
    <property type="entry name" value="RmlC_Cupin_sf"/>
</dbReference>
<dbReference type="SUPFAM" id="SSF51182">
    <property type="entry name" value="RmlC-like cupins"/>
    <property type="match status" value="1"/>
</dbReference>
<dbReference type="Proteomes" id="UP000803844">
    <property type="component" value="Unassembled WGS sequence"/>
</dbReference>
<dbReference type="AlphaFoldDB" id="A0A9P5CKC1"/>
<evidence type="ECO:0000313" key="2">
    <source>
        <dbReference type="EMBL" id="KAF3762124.1"/>
    </source>
</evidence>
<evidence type="ECO:0000256" key="1">
    <source>
        <dbReference type="SAM" id="MobiDB-lite"/>
    </source>
</evidence>
<dbReference type="Gene3D" id="2.60.120.10">
    <property type="entry name" value="Jelly Rolls"/>
    <property type="match status" value="1"/>
</dbReference>
<name>A0A9P5CKC1_CRYP1</name>
<dbReference type="InterPro" id="IPR014710">
    <property type="entry name" value="RmlC-like_jellyroll"/>
</dbReference>
<dbReference type="GeneID" id="63837880"/>
<organism evidence="2 3">
    <name type="scientific">Cryphonectria parasitica (strain ATCC 38755 / EP155)</name>
    <dbReference type="NCBI Taxonomy" id="660469"/>
    <lineage>
        <taxon>Eukaryota</taxon>
        <taxon>Fungi</taxon>
        <taxon>Dikarya</taxon>
        <taxon>Ascomycota</taxon>
        <taxon>Pezizomycotina</taxon>
        <taxon>Sordariomycetes</taxon>
        <taxon>Sordariomycetidae</taxon>
        <taxon>Diaporthales</taxon>
        <taxon>Cryphonectriaceae</taxon>
        <taxon>Cryphonectria-Endothia species complex</taxon>
        <taxon>Cryphonectria</taxon>
    </lineage>
</organism>
<sequence length="254" mass="27900">MVSLLPLLHDLLPMIIPAEVHVARGAELISTEEKAERPPWYQRSRRRAEASGQSREQGRSVKAADPRSSSESIPEEYEPIQLLDHEEHRRPAAAVANKQEKAAGLSTVTEHASITSPADGPKVFRKDVMAGITDKMCISVLTVKPRSASAIRHYGEQDTVIYAATGDGVLLTSPSVSMVRGLKADIKGELPSREEELPRRIELGPGDFALIPAWTEHQIVNEHSDSDVSWVVVRNGSEPEHVDLDSWGGRAIEK</sequence>
<evidence type="ECO:0008006" key="4">
    <source>
        <dbReference type="Google" id="ProtNLM"/>
    </source>
</evidence>
<dbReference type="EMBL" id="MU032350">
    <property type="protein sequence ID" value="KAF3762124.1"/>
    <property type="molecule type" value="Genomic_DNA"/>
</dbReference>
<feature type="region of interest" description="Disordered" evidence="1">
    <location>
        <begin position="91"/>
        <end position="122"/>
    </location>
</feature>
<dbReference type="RefSeq" id="XP_040773103.1">
    <property type="nucleotide sequence ID" value="XM_040920751.1"/>
</dbReference>
<comment type="caution">
    <text evidence="2">The sequence shown here is derived from an EMBL/GenBank/DDBJ whole genome shotgun (WGS) entry which is preliminary data.</text>
</comment>
<evidence type="ECO:0000313" key="3">
    <source>
        <dbReference type="Proteomes" id="UP000803844"/>
    </source>
</evidence>
<reference evidence="2" key="1">
    <citation type="journal article" date="2020" name="Phytopathology">
        <title>Genome sequence of the chestnut blight fungus Cryphonectria parasitica EP155: A fundamental resource for an archetypical invasive plant pathogen.</title>
        <authorList>
            <person name="Crouch J.A."/>
            <person name="Dawe A."/>
            <person name="Aerts A."/>
            <person name="Barry K."/>
            <person name="Churchill A.C.L."/>
            <person name="Grimwood J."/>
            <person name="Hillman B."/>
            <person name="Milgroom M.G."/>
            <person name="Pangilinan J."/>
            <person name="Smith M."/>
            <person name="Salamov A."/>
            <person name="Schmutz J."/>
            <person name="Yadav J."/>
            <person name="Grigoriev I.V."/>
            <person name="Nuss D."/>
        </authorList>
    </citation>
    <scope>NUCLEOTIDE SEQUENCE</scope>
    <source>
        <strain evidence="2">EP155</strain>
    </source>
</reference>
<feature type="region of interest" description="Disordered" evidence="1">
    <location>
        <begin position="32"/>
        <end position="75"/>
    </location>
</feature>
<feature type="compositionally biased region" description="Polar residues" evidence="1">
    <location>
        <begin position="106"/>
        <end position="116"/>
    </location>
</feature>
<feature type="compositionally biased region" description="Basic and acidic residues" evidence="1">
    <location>
        <begin position="56"/>
        <end position="65"/>
    </location>
</feature>
<proteinExistence type="predicted"/>
<dbReference type="OrthoDB" id="3511549at2759"/>
<protein>
    <recommendedName>
        <fullName evidence="4">Cupin 2 conserved barrel domain-containing protein</fullName>
    </recommendedName>
</protein>
<gene>
    <name evidence="2" type="ORF">M406DRAFT_332518</name>
</gene>
<keyword evidence="3" id="KW-1185">Reference proteome</keyword>